<keyword evidence="3" id="KW-1185">Reference proteome</keyword>
<evidence type="ECO:0000313" key="3">
    <source>
        <dbReference type="Proteomes" id="UP000325577"/>
    </source>
</evidence>
<reference evidence="2 3" key="1">
    <citation type="submission" date="2019-09" db="EMBL/GenBank/DDBJ databases">
        <title>A chromosome-level genome assembly of the Chinese tupelo Nyssa sinensis.</title>
        <authorList>
            <person name="Yang X."/>
            <person name="Kang M."/>
            <person name="Yang Y."/>
            <person name="Xiong H."/>
            <person name="Wang M."/>
            <person name="Zhang Z."/>
            <person name="Wang Z."/>
            <person name="Wu H."/>
            <person name="Ma T."/>
            <person name="Liu J."/>
            <person name="Xi Z."/>
        </authorList>
    </citation>
    <scope>NUCLEOTIDE SEQUENCE [LARGE SCALE GENOMIC DNA]</scope>
    <source>
        <strain evidence="2">J267</strain>
        <tissue evidence="2">Leaf</tissue>
    </source>
</reference>
<dbReference type="AlphaFoldDB" id="A0A5J5AH90"/>
<dbReference type="Proteomes" id="UP000325577">
    <property type="component" value="Linkage Group LG20"/>
</dbReference>
<proteinExistence type="predicted"/>
<evidence type="ECO:0008006" key="4">
    <source>
        <dbReference type="Google" id="ProtNLM"/>
    </source>
</evidence>
<organism evidence="2 3">
    <name type="scientific">Nyssa sinensis</name>
    <dbReference type="NCBI Taxonomy" id="561372"/>
    <lineage>
        <taxon>Eukaryota</taxon>
        <taxon>Viridiplantae</taxon>
        <taxon>Streptophyta</taxon>
        <taxon>Embryophyta</taxon>
        <taxon>Tracheophyta</taxon>
        <taxon>Spermatophyta</taxon>
        <taxon>Magnoliopsida</taxon>
        <taxon>eudicotyledons</taxon>
        <taxon>Gunneridae</taxon>
        <taxon>Pentapetalae</taxon>
        <taxon>asterids</taxon>
        <taxon>Cornales</taxon>
        <taxon>Nyssaceae</taxon>
        <taxon>Nyssa</taxon>
    </lineage>
</organism>
<name>A0A5J5AH90_9ASTE</name>
<protein>
    <recommendedName>
        <fullName evidence="4">Secreted protein</fullName>
    </recommendedName>
</protein>
<keyword evidence="1" id="KW-0732">Signal</keyword>
<accession>A0A5J5AH90</accession>
<feature type="chain" id="PRO_5023835576" description="Secreted protein" evidence="1">
    <location>
        <begin position="27"/>
        <end position="88"/>
    </location>
</feature>
<dbReference type="EMBL" id="CM018044">
    <property type="protein sequence ID" value="KAA8529604.1"/>
    <property type="molecule type" value="Genomic_DNA"/>
</dbReference>
<evidence type="ECO:0000256" key="1">
    <source>
        <dbReference type="SAM" id="SignalP"/>
    </source>
</evidence>
<gene>
    <name evidence="2" type="ORF">F0562_034296</name>
</gene>
<evidence type="ECO:0000313" key="2">
    <source>
        <dbReference type="EMBL" id="KAA8529604.1"/>
    </source>
</evidence>
<sequence length="88" mass="10137">MLMKKGMSGLWVFVLVKLLIDNWLYGQQERKNEWLSSDHAVGPHEKCHLSKDIFHLSLHSTILKEAEGRSSLITRILAIQMRKKGCCC</sequence>
<feature type="signal peptide" evidence="1">
    <location>
        <begin position="1"/>
        <end position="26"/>
    </location>
</feature>